<evidence type="ECO:0000256" key="2">
    <source>
        <dbReference type="SAM" id="SignalP"/>
    </source>
</evidence>
<evidence type="ECO:0008006" key="5">
    <source>
        <dbReference type="Google" id="ProtNLM"/>
    </source>
</evidence>
<evidence type="ECO:0000313" key="4">
    <source>
        <dbReference type="Proteomes" id="UP001595969"/>
    </source>
</evidence>
<accession>A0ABV9MSP7</accession>
<sequence length="266" mass="29264">MKWIGLLCTLFFISACQTKPTTPTTTQSSTSSQMQTSSSSQATTTSQTTSSTMSSSEVATQDQENLVGTWQQPNQQLTVDALGNWQLTGNINSSGTLTVAADFEQTKMLKLYGFNSNIAGIGTYFIAKLNDDSSKMNFGYLGTFTRTGPSAEALSPTIYQPAYLTEAIDFSNHIIGTWTLTEGIEFRDTRNFNPDGSLDIFSDGRGEALTGQYSVNYLSDTRLELTMTYDETGNSFTSTYTIIDGVMREEGFEDYKWTRNTVPTLP</sequence>
<reference evidence="4" key="1">
    <citation type="journal article" date="2019" name="Int. J. Syst. Evol. Microbiol.">
        <title>The Global Catalogue of Microorganisms (GCM) 10K type strain sequencing project: providing services to taxonomists for standard genome sequencing and annotation.</title>
        <authorList>
            <consortium name="The Broad Institute Genomics Platform"/>
            <consortium name="The Broad Institute Genome Sequencing Center for Infectious Disease"/>
            <person name="Wu L."/>
            <person name="Ma J."/>
        </authorList>
    </citation>
    <scope>NUCLEOTIDE SEQUENCE [LARGE SCALE GENOMIC DNA]</scope>
    <source>
        <strain evidence="4">CGMCC 1.19032</strain>
    </source>
</reference>
<keyword evidence="2" id="KW-0732">Signal</keyword>
<name>A0ABV9MSP7_9ENTE</name>
<feature type="signal peptide" evidence="2">
    <location>
        <begin position="1"/>
        <end position="18"/>
    </location>
</feature>
<comment type="caution">
    <text evidence="3">The sequence shown here is derived from an EMBL/GenBank/DDBJ whole genome shotgun (WGS) entry which is preliminary data.</text>
</comment>
<evidence type="ECO:0000256" key="1">
    <source>
        <dbReference type="SAM" id="MobiDB-lite"/>
    </source>
</evidence>
<dbReference type="RefSeq" id="WP_204655194.1">
    <property type="nucleotide sequence ID" value="NZ_JAFBFD010000069.1"/>
</dbReference>
<dbReference type="Proteomes" id="UP001595969">
    <property type="component" value="Unassembled WGS sequence"/>
</dbReference>
<feature type="region of interest" description="Disordered" evidence="1">
    <location>
        <begin position="20"/>
        <end position="63"/>
    </location>
</feature>
<gene>
    <name evidence="3" type="ORF">ACFO5I_04370</name>
</gene>
<keyword evidence="4" id="KW-1185">Reference proteome</keyword>
<dbReference type="PROSITE" id="PS51257">
    <property type="entry name" value="PROKAR_LIPOPROTEIN"/>
    <property type="match status" value="1"/>
</dbReference>
<organism evidence="3 4">
    <name type="scientific">Enterococcus lemanii</name>
    <dbReference type="NCBI Taxonomy" id="1159752"/>
    <lineage>
        <taxon>Bacteria</taxon>
        <taxon>Bacillati</taxon>
        <taxon>Bacillota</taxon>
        <taxon>Bacilli</taxon>
        <taxon>Lactobacillales</taxon>
        <taxon>Enterococcaceae</taxon>
        <taxon>Enterococcus</taxon>
    </lineage>
</organism>
<evidence type="ECO:0000313" key="3">
    <source>
        <dbReference type="EMBL" id="MFC4718962.1"/>
    </source>
</evidence>
<proteinExistence type="predicted"/>
<protein>
    <recommendedName>
        <fullName evidence="5">Lipocalin-like domain-containing protein</fullName>
    </recommendedName>
</protein>
<dbReference type="EMBL" id="JBHSGS010000023">
    <property type="protein sequence ID" value="MFC4718962.1"/>
    <property type="molecule type" value="Genomic_DNA"/>
</dbReference>
<feature type="chain" id="PRO_5046006410" description="Lipocalin-like domain-containing protein" evidence="2">
    <location>
        <begin position="19"/>
        <end position="266"/>
    </location>
</feature>
<feature type="compositionally biased region" description="Low complexity" evidence="1">
    <location>
        <begin position="20"/>
        <end position="56"/>
    </location>
</feature>